<dbReference type="EMBL" id="CACTIH010005426">
    <property type="protein sequence ID" value="CAA2991500.1"/>
    <property type="molecule type" value="Genomic_DNA"/>
</dbReference>
<dbReference type="Proteomes" id="UP000594638">
    <property type="component" value="Unassembled WGS sequence"/>
</dbReference>
<gene>
    <name evidence="2" type="ORF">OLEA9_A020376</name>
</gene>
<dbReference type="Gramene" id="OE9A020376T1">
    <property type="protein sequence ID" value="OE9A020376C1"/>
    <property type="gene ID" value="OE9A020376"/>
</dbReference>
<reference evidence="2 3" key="1">
    <citation type="submission" date="2019-12" db="EMBL/GenBank/DDBJ databases">
        <authorList>
            <person name="Alioto T."/>
            <person name="Alioto T."/>
            <person name="Gomez Garrido J."/>
        </authorList>
    </citation>
    <scope>NUCLEOTIDE SEQUENCE [LARGE SCALE GENOMIC DNA]</scope>
</reference>
<feature type="compositionally biased region" description="Basic residues" evidence="1">
    <location>
        <begin position="71"/>
        <end position="80"/>
    </location>
</feature>
<proteinExistence type="predicted"/>
<evidence type="ECO:0000313" key="2">
    <source>
        <dbReference type="EMBL" id="CAA2991500.1"/>
    </source>
</evidence>
<feature type="compositionally biased region" description="Basic and acidic residues" evidence="1">
    <location>
        <begin position="89"/>
        <end position="98"/>
    </location>
</feature>
<organism evidence="2 3">
    <name type="scientific">Olea europaea subsp. europaea</name>
    <dbReference type="NCBI Taxonomy" id="158383"/>
    <lineage>
        <taxon>Eukaryota</taxon>
        <taxon>Viridiplantae</taxon>
        <taxon>Streptophyta</taxon>
        <taxon>Embryophyta</taxon>
        <taxon>Tracheophyta</taxon>
        <taxon>Spermatophyta</taxon>
        <taxon>Magnoliopsida</taxon>
        <taxon>eudicotyledons</taxon>
        <taxon>Gunneridae</taxon>
        <taxon>Pentapetalae</taxon>
        <taxon>asterids</taxon>
        <taxon>lamiids</taxon>
        <taxon>Lamiales</taxon>
        <taxon>Oleaceae</taxon>
        <taxon>Oleeae</taxon>
        <taxon>Olea</taxon>
    </lineage>
</organism>
<evidence type="ECO:0000313" key="3">
    <source>
        <dbReference type="Proteomes" id="UP000594638"/>
    </source>
</evidence>
<dbReference type="AlphaFoldDB" id="A0A8S0SIQ6"/>
<protein>
    <submittedName>
        <fullName evidence="2">Uncharacterized protein</fullName>
    </submittedName>
</protein>
<keyword evidence="3" id="KW-1185">Reference proteome</keyword>
<feature type="region of interest" description="Disordered" evidence="1">
    <location>
        <begin position="69"/>
        <end position="98"/>
    </location>
</feature>
<name>A0A8S0SIQ6_OLEEU</name>
<comment type="caution">
    <text evidence="2">The sequence shown here is derived from an EMBL/GenBank/DDBJ whole genome shotgun (WGS) entry which is preliminary data.</text>
</comment>
<sequence>MFSNTPDNSFHFMPTPSVTQEFAMDCVTLGLAIMITNRDHEAARNVPTVEVDFEEMVDSLQDMDEAERSKLKATRARTRRAANTARATLRRETSTLGS</sequence>
<accession>A0A8S0SIQ6</accession>
<evidence type="ECO:0000256" key="1">
    <source>
        <dbReference type="SAM" id="MobiDB-lite"/>
    </source>
</evidence>